<keyword evidence="3" id="KW-0479">Metal-binding</keyword>
<keyword evidence="2" id="KW-0500">Molybdenum</keyword>
<dbReference type="STRING" id="1314782.A0A165N3V0"/>
<dbReference type="GO" id="GO:0043546">
    <property type="term" value="F:molybdopterin cofactor binding"/>
    <property type="evidence" value="ECO:0007669"/>
    <property type="project" value="TreeGrafter"/>
</dbReference>
<evidence type="ECO:0000256" key="4">
    <source>
        <dbReference type="ARBA" id="ARBA00023002"/>
    </source>
</evidence>
<dbReference type="SUPFAM" id="SSF81296">
    <property type="entry name" value="E set domains"/>
    <property type="match status" value="1"/>
</dbReference>
<dbReference type="PANTHER" id="PTHR19372:SF7">
    <property type="entry name" value="SULFITE OXIDASE, MITOCHONDRIAL"/>
    <property type="match status" value="1"/>
</dbReference>
<dbReference type="InterPro" id="IPR036374">
    <property type="entry name" value="OxRdtase_Mopterin-bd_sf"/>
</dbReference>
<evidence type="ECO:0000313" key="7">
    <source>
        <dbReference type="EMBL" id="KZT19141.1"/>
    </source>
</evidence>
<dbReference type="Pfam" id="PF00174">
    <property type="entry name" value="Oxidored_molyb"/>
    <property type="match status" value="1"/>
</dbReference>
<dbReference type="GO" id="GO:0008482">
    <property type="term" value="F:sulfite oxidase activity"/>
    <property type="evidence" value="ECO:0007669"/>
    <property type="project" value="TreeGrafter"/>
</dbReference>
<dbReference type="InterPro" id="IPR014756">
    <property type="entry name" value="Ig_E-set"/>
</dbReference>
<feature type="domain" description="Moybdenum cofactor oxidoreductase dimerisation" evidence="6">
    <location>
        <begin position="265"/>
        <end position="361"/>
    </location>
</feature>
<comment type="cofactor">
    <cofactor evidence="1">
        <name>Mo-molybdopterin</name>
        <dbReference type="ChEBI" id="CHEBI:71302"/>
    </cofactor>
</comment>
<dbReference type="PRINTS" id="PR00407">
    <property type="entry name" value="EUMOPTERIN"/>
</dbReference>
<dbReference type="Gene3D" id="3.90.420.10">
    <property type="entry name" value="Oxidoreductase, molybdopterin-binding domain"/>
    <property type="match status" value="1"/>
</dbReference>
<proteinExistence type="predicted"/>
<gene>
    <name evidence="7" type="ORF">NEOLEDRAFT_1142498</name>
</gene>
<dbReference type="SUPFAM" id="SSF56524">
    <property type="entry name" value="Oxidoreductase molybdopterin-binding domain"/>
    <property type="match status" value="1"/>
</dbReference>
<dbReference type="Gene3D" id="2.60.40.650">
    <property type="match status" value="1"/>
</dbReference>
<name>A0A165N3V0_9AGAM</name>
<dbReference type="PANTHER" id="PTHR19372">
    <property type="entry name" value="SULFITE REDUCTASE"/>
    <property type="match status" value="1"/>
</dbReference>
<keyword evidence="4" id="KW-0560">Oxidoreductase</keyword>
<evidence type="ECO:0000313" key="8">
    <source>
        <dbReference type="Proteomes" id="UP000076761"/>
    </source>
</evidence>
<keyword evidence="8" id="KW-1185">Reference proteome</keyword>
<dbReference type="OrthoDB" id="10051395at2759"/>
<evidence type="ECO:0000259" key="5">
    <source>
        <dbReference type="Pfam" id="PF00174"/>
    </source>
</evidence>
<dbReference type="GO" id="GO:0006790">
    <property type="term" value="P:sulfur compound metabolic process"/>
    <property type="evidence" value="ECO:0007669"/>
    <property type="project" value="TreeGrafter"/>
</dbReference>
<evidence type="ECO:0000259" key="6">
    <source>
        <dbReference type="Pfam" id="PF03404"/>
    </source>
</evidence>
<dbReference type="InterPro" id="IPR000572">
    <property type="entry name" value="OxRdtase_Mopterin-bd_dom"/>
</dbReference>
<dbReference type="GO" id="GO:0020037">
    <property type="term" value="F:heme binding"/>
    <property type="evidence" value="ECO:0007669"/>
    <property type="project" value="TreeGrafter"/>
</dbReference>
<accession>A0A165N3V0</accession>
<dbReference type="EMBL" id="KV425649">
    <property type="protein sequence ID" value="KZT19141.1"/>
    <property type="molecule type" value="Genomic_DNA"/>
</dbReference>
<dbReference type="InParanoid" id="A0A165N3V0"/>
<dbReference type="Pfam" id="PF03404">
    <property type="entry name" value="Mo-co_dimer"/>
    <property type="match status" value="1"/>
</dbReference>
<dbReference type="AlphaFoldDB" id="A0A165N3V0"/>
<dbReference type="GO" id="GO:0030151">
    <property type="term" value="F:molybdenum ion binding"/>
    <property type="evidence" value="ECO:0007669"/>
    <property type="project" value="InterPro"/>
</dbReference>
<evidence type="ECO:0000256" key="2">
    <source>
        <dbReference type="ARBA" id="ARBA00022505"/>
    </source>
</evidence>
<dbReference type="InterPro" id="IPR008335">
    <property type="entry name" value="Mopterin_OxRdtase_euk"/>
</dbReference>
<evidence type="ECO:0000256" key="3">
    <source>
        <dbReference type="ARBA" id="ARBA00022723"/>
    </source>
</evidence>
<evidence type="ECO:0000256" key="1">
    <source>
        <dbReference type="ARBA" id="ARBA00001924"/>
    </source>
</evidence>
<dbReference type="GO" id="GO:0005739">
    <property type="term" value="C:mitochondrion"/>
    <property type="evidence" value="ECO:0007669"/>
    <property type="project" value="TreeGrafter"/>
</dbReference>
<organism evidence="7 8">
    <name type="scientific">Neolentinus lepideus HHB14362 ss-1</name>
    <dbReference type="NCBI Taxonomy" id="1314782"/>
    <lineage>
        <taxon>Eukaryota</taxon>
        <taxon>Fungi</taxon>
        <taxon>Dikarya</taxon>
        <taxon>Basidiomycota</taxon>
        <taxon>Agaricomycotina</taxon>
        <taxon>Agaricomycetes</taxon>
        <taxon>Gloeophyllales</taxon>
        <taxon>Gloeophyllaceae</taxon>
        <taxon>Neolentinus</taxon>
    </lineage>
</organism>
<protein>
    <submittedName>
        <fullName evidence="7">Molybdopterin binding oxidoreductase</fullName>
    </submittedName>
</protein>
<dbReference type="InterPro" id="IPR005066">
    <property type="entry name" value="MoCF_OxRdtse_dimer"/>
</dbReference>
<dbReference type="Proteomes" id="UP000076761">
    <property type="component" value="Unassembled WGS sequence"/>
</dbReference>
<feature type="domain" description="Oxidoreductase molybdopterin-binding" evidence="5">
    <location>
        <begin position="46"/>
        <end position="226"/>
    </location>
</feature>
<reference evidence="7 8" key="1">
    <citation type="journal article" date="2016" name="Mol. Biol. Evol.">
        <title>Comparative Genomics of Early-Diverging Mushroom-Forming Fungi Provides Insights into the Origins of Lignocellulose Decay Capabilities.</title>
        <authorList>
            <person name="Nagy L.G."/>
            <person name="Riley R."/>
            <person name="Tritt A."/>
            <person name="Adam C."/>
            <person name="Daum C."/>
            <person name="Floudas D."/>
            <person name="Sun H."/>
            <person name="Yadav J.S."/>
            <person name="Pangilinan J."/>
            <person name="Larsson K.H."/>
            <person name="Matsuura K."/>
            <person name="Barry K."/>
            <person name="Labutti K."/>
            <person name="Kuo R."/>
            <person name="Ohm R.A."/>
            <person name="Bhattacharya S.S."/>
            <person name="Shirouzu T."/>
            <person name="Yoshinaga Y."/>
            <person name="Martin F.M."/>
            <person name="Grigoriev I.V."/>
            <person name="Hibbett D.S."/>
        </authorList>
    </citation>
    <scope>NUCLEOTIDE SEQUENCE [LARGE SCALE GENOMIC DNA]</scope>
    <source>
        <strain evidence="7 8">HHB14362 ss-1</strain>
    </source>
</reference>
<sequence>MDPSTQTSPSNRLIVLQEQPYNAEPDTAALVAQPYTPDELIYCRNHSPIQSLDAATFTVSVGGLVQNALQFRLDELKRIFPRIEVVAALQCAGNRRKVMGERKERNVDGVKWNEGVICNVKWAGISMRQLLLAAGVHPPDDRPLDLCMGSHVAACSDDNWFGTSIPLDKAMDEDGDVILAYEMNGHPLTPEHGYPFRIVVPGYTGVRWVKWVDSIIVSDREPDNFYHKRDYKVLPEEVATRDQAHSGCWWSKTKPLQFNPLNSVVASVSHCSAPTPSLFVKGYAMKGSGGQVKTVEVTADCGRTWHKAGITYQEGRWSWTLWEVLIDVSSGITPERVWCRAIDESGGIQPADSSWNLRGLAYCGYGEKDLTKFEGNVGRDCRL</sequence>